<keyword evidence="1" id="KW-1133">Transmembrane helix</keyword>
<keyword evidence="1" id="KW-0472">Membrane</keyword>
<dbReference type="AlphaFoldDB" id="A0A7X2GY17"/>
<dbReference type="Proteomes" id="UP000486297">
    <property type="component" value="Unassembled WGS sequence"/>
</dbReference>
<keyword evidence="3" id="KW-1185">Reference proteome</keyword>
<keyword evidence="1" id="KW-0812">Transmembrane</keyword>
<sequence length="91" mass="9956">MLLLFGKLQDYFIESSSAWHWAAALAVLQGLMAGFAGGTIFGTLFAAAILFVYAWAYFALLRYVADNLLLWLIILFLGALAPIFVSFMGVA</sequence>
<evidence type="ECO:0000313" key="3">
    <source>
        <dbReference type="Proteomes" id="UP000486297"/>
    </source>
</evidence>
<dbReference type="EMBL" id="WJXO01000001">
    <property type="protein sequence ID" value="MRN38068.1"/>
    <property type="molecule type" value="Genomic_DNA"/>
</dbReference>
<dbReference type="RefSeq" id="WP_095502210.1">
    <property type="nucleotide sequence ID" value="NZ_WJXO01000001.1"/>
</dbReference>
<evidence type="ECO:0000313" key="2">
    <source>
        <dbReference type="EMBL" id="MRN38068.1"/>
    </source>
</evidence>
<gene>
    <name evidence="2" type="ORF">GJU80_06105</name>
</gene>
<feature type="transmembrane region" description="Helical" evidence="1">
    <location>
        <begin position="69"/>
        <end position="90"/>
    </location>
</feature>
<name>A0A7X2GY17_9NEIS</name>
<proteinExistence type="predicted"/>
<feature type="transmembrane region" description="Helical" evidence="1">
    <location>
        <begin position="44"/>
        <end position="63"/>
    </location>
</feature>
<reference evidence="2" key="1">
    <citation type="journal article" name="Emerg. Infect. Dis.">
        <title>Two cases of a newly characterized neisseria species.</title>
        <authorList>
            <person name="Mustapha M."/>
            <person name="Lemos A.P.S."/>
            <person name="Harrison L.H."/>
            <person name="Vantyne D."/>
            <person name="Sacchi C.T."/>
        </authorList>
    </citation>
    <scope>NUCLEOTIDE SEQUENCE</scope>
    <source>
        <strain evidence="2">N.95.16</strain>
    </source>
</reference>
<comment type="caution">
    <text evidence="2">The sequence shown here is derived from an EMBL/GenBank/DDBJ whole genome shotgun (WGS) entry which is preliminary data.</text>
</comment>
<organism evidence="2 3">
    <name type="scientific">Neisseria brasiliensis</name>
    <dbReference type="NCBI Taxonomy" id="2666100"/>
    <lineage>
        <taxon>Bacteria</taxon>
        <taxon>Pseudomonadati</taxon>
        <taxon>Pseudomonadota</taxon>
        <taxon>Betaproteobacteria</taxon>
        <taxon>Neisseriales</taxon>
        <taxon>Neisseriaceae</taxon>
        <taxon>Neisseria</taxon>
    </lineage>
</organism>
<accession>A0A7X2GY17</accession>
<protein>
    <submittedName>
        <fullName evidence="2">Uncharacterized protein</fullName>
    </submittedName>
</protein>
<evidence type="ECO:0000256" key="1">
    <source>
        <dbReference type="SAM" id="Phobius"/>
    </source>
</evidence>